<comment type="similarity">
    <text evidence="2">Belongs to the bacterial solute-binding protein 2 family.</text>
</comment>
<dbReference type="InterPro" id="IPR025997">
    <property type="entry name" value="SBP_2_dom"/>
</dbReference>
<evidence type="ECO:0000313" key="7">
    <source>
        <dbReference type="Proteomes" id="UP000317982"/>
    </source>
</evidence>
<comment type="caution">
    <text evidence="6">The sequence shown here is derived from an EMBL/GenBank/DDBJ whole genome shotgun (WGS) entry which is preliminary data.</text>
</comment>
<evidence type="ECO:0000313" key="6">
    <source>
        <dbReference type="EMBL" id="TQS43525.1"/>
    </source>
</evidence>
<name>A0A545AS73_9ACTN</name>
<evidence type="ECO:0000259" key="5">
    <source>
        <dbReference type="Pfam" id="PF13407"/>
    </source>
</evidence>
<dbReference type="SUPFAM" id="SSF53822">
    <property type="entry name" value="Periplasmic binding protein-like I"/>
    <property type="match status" value="1"/>
</dbReference>
<dbReference type="InterPro" id="IPR028082">
    <property type="entry name" value="Peripla_BP_I"/>
</dbReference>
<dbReference type="GO" id="GO:0030313">
    <property type="term" value="C:cell envelope"/>
    <property type="evidence" value="ECO:0007669"/>
    <property type="project" value="UniProtKB-SubCell"/>
</dbReference>
<dbReference type="PANTHER" id="PTHR46847:SF1">
    <property type="entry name" value="D-ALLOSE-BINDING PERIPLASMIC PROTEIN-RELATED"/>
    <property type="match status" value="1"/>
</dbReference>
<gene>
    <name evidence="6" type="ORF">FL583_17960</name>
</gene>
<dbReference type="EMBL" id="VIRS01000012">
    <property type="protein sequence ID" value="TQS43525.1"/>
    <property type="molecule type" value="Genomic_DNA"/>
</dbReference>
<feature type="chain" id="PRO_5039488950" evidence="4">
    <location>
        <begin position="22"/>
        <end position="342"/>
    </location>
</feature>
<dbReference type="PANTHER" id="PTHR46847">
    <property type="entry name" value="D-ALLOSE-BINDING PERIPLASMIC PROTEIN-RELATED"/>
    <property type="match status" value="1"/>
</dbReference>
<proteinExistence type="inferred from homology"/>
<dbReference type="Proteomes" id="UP000317982">
    <property type="component" value="Unassembled WGS sequence"/>
</dbReference>
<keyword evidence="3 4" id="KW-0732">Signal</keyword>
<protein>
    <submittedName>
        <fullName evidence="6">Substrate-binding domain-containing protein</fullName>
    </submittedName>
</protein>
<dbReference type="Gene3D" id="3.40.50.2300">
    <property type="match status" value="2"/>
</dbReference>
<comment type="subcellular location">
    <subcellularLocation>
        <location evidence="1">Cell envelope</location>
    </subcellularLocation>
</comment>
<dbReference type="AlphaFoldDB" id="A0A545AS73"/>
<accession>A0A545AS73</accession>
<evidence type="ECO:0000256" key="1">
    <source>
        <dbReference type="ARBA" id="ARBA00004196"/>
    </source>
</evidence>
<dbReference type="Pfam" id="PF13407">
    <property type="entry name" value="Peripla_BP_4"/>
    <property type="match status" value="1"/>
</dbReference>
<organism evidence="6 7">
    <name type="scientific">Cryptosporangium phraense</name>
    <dbReference type="NCBI Taxonomy" id="2593070"/>
    <lineage>
        <taxon>Bacteria</taxon>
        <taxon>Bacillati</taxon>
        <taxon>Actinomycetota</taxon>
        <taxon>Actinomycetes</taxon>
        <taxon>Cryptosporangiales</taxon>
        <taxon>Cryptosporangiaceae</taxon>
        <taxon>Cryptosporangium</taxon>
    </lineage>
</organism>
<keyword evidence="7" id="KW-1185">Reference proteome</keyword>
<evidence type="ECO:0000256" key="2">
    <source>
        <dbReference type="ARBA" id="ARBA00007639"/>
    </source>
</evidence>
<dbReference type="InParanoid" id="A0A545AS73"/>
<sequence length="342" mass="35662">MHRAVAALVTLILAGTTACSGAPVGGPGLPTVGLVVPDRNADELGLGYAAGVDRVGGVRSIVTGPSAVDSAEQVKMFSALRKRAGAGMALATRQPERFARPLAEAVDDGVEVMTLDAVPARSARVKLAVGNDDYALGTMLANAMLRRIPERSRGTVVLGTSSATLDARARGLRDRFGAQRSGVTLLGPFDTGPGSAANRKAWEALVAAHPDALAFLGTGEDDAYNLAAIRRRTHGLWLAGGFELNPRSIAALRQGELAALVSPERYFTGMVAGELQAAAARNKTSLPSGWIVTPGEVVTTSNVAGYEERQASAGAKQAWARPRVAAFLKDLRTHTRPLPTEP</sequence>
<dbReference type="OrthoDB" id="3286068at2"/>
<dbReference type="PROSITE" id="PS51257">
    <property type="entry name" value="PROKAR_LIPOPROTEIN"/>
    <property type="match status" value="1"/>
</dbReference>
<evidence type="ECO:0000256" key="3">
    <source>
        <dbReference type="ARBA" id="ARBA00022729"/>
    </source>
</evidence>
<dbReference type="GO" id="GO:0030246">
    <property type="term" value="F:carbohydrate binding"/>
    <property type="evidence" value="ECO:0007669"/>
    <property type="project" value="UniProtKB-ARBA"/>
</dbReference>
<feature type="domain" description="Periplasmic binding protein" evidence="5">
    <location>
        <begin position="57"/>
        <end position="283"/>
    </location>
</feature>
<reference evidence="6 7" key="1">
    <citation type="submission" date="2019-07" db="EMBL/GenBank/DDBJ databases">
        <title>Cryptosporangium phraense sp. nov., isolated from plant litter.</title>
        <authorList>
            <person name="Suriyachadkun C."/>
        </authorList>
    </citation>
    <scope>NUCLEOTIDE SEQUENCE [LARGE SCALE GENOMIC DNA]</scope>
    <source>
        <strain evidence="6 7">A-T 5661</strain>
    </source>
</reference>
<feature type="signal peptide" evidence="4">
    <location>
        <begin position="1"/>
        <end position="21"/>
    </location>
</feature>
<evidence type="ECO:0000256" key="4">
    <source>
        <dbReference type="SAM" id="SignalP"/>
    </source>
</evidence>